<dbReference type="PANTHER" id="PTHR43585">
    <property type="entry name" value="FUMIPYRROLE BIOSYNTHESIS PROTEIN C"/>
    <property type="match status" value="1"/>
</dbReference>
<keyword evidence="1" id="KW-0436">Ligase</keyword>
<comment type="caution">
    <text evidence="6">The sequence shown here is derived from an EMBL/GenBank/DDBJ whole genome shotgun (WGS) entry which is preliminary data.</text>
</comment>
<evidence type="ECO:0000256" key="3">
    <source>
        <dbReference type="ARBA" id="ARBA00022840"/>
    </source>
</evidence>
<dbReference type="PANTHER" id="PTHR43585:SF2">
    <property type="entry name" value="ATP-GRASP ENZYME FSQD"/>
    <property type="match status" value="1"/>
</dbReference>
<accession>A0A561ER24</accession>
<evidence type="ECO:0000256" key="4">
    <source>
        <dbReference type="PROSITE-ProRule" id="PRU00409"/>
    </source>
</evidence>
<feature type="domain" description="ATP-grasp" evidence="5">
    <location>
        <begin position="131"/>
        <end position="332"/>
    </location>
</feature>
<dbReference type="EMBL" id="VIVR01000001">
    <property type="protein sequence ID" value="TWE18066.1"/>
    <property type="molecule type" value="Genomic_DNA"/>
</dbReference>
<dbReference type="GO" id="GO:0046872">
    <property type="term" value="F:metal ion binding"/>
    <property type="evidence" value="ECO:0007669"/>
    <property type="project" value="InterPro"/>
</dbReference>
<dbReference type="Proteomes" id="UP000318416">
    <property type="component" value="Unassembled WGS sequence"/>
</dbReference>
<evidence type="ECO:0000259" key="5">
    <source>
        <dbReference type="PROSITE" id="PS50975"/>
    </source>
</evidence>
<dbReference type="SUPFAM" id="SSF56059">
    <property type="entry name" value="Glutathione synthetase ATP-binding domain-like"/>
    <property type="match status" value="1"/>
</dbReference>
<sequence>MPSETARHPRRSAGTSGTELPLAAILYDLGSAGPAEILAAARGVCRTVFLCDPARPHVAEILPEIRKYADVVEIDDDLGRTAHTLAELRPDGLTTFSEYAILETAELAQRCGLPFHHPTTAARLTDKYLQREALSAAGVQVTRCLVVHGPEDAAEAVATVGLPAVLKPRQGAGSRATYRVETPEELRTALAGIPEHTGPAEEFVVEELLVGDPAGAGGDWGDYVSVESLVQHGEVQHVCVTGKFPLAEPFREVGQFLPATLPAELARRCTDLAGQAVTALGVTVGVTHTELKLTADGPRIIEVNGRIGGYVNDVLTRSSGTGLLRAALRAAVGLDARVEPPAFSRLAYRRYLVAPADATRVLTLDGTELVAAVPGVQFVEWRAAAGSALDWRGGTQSCLGVVYGTAADHQDLLRTVAEIDRALVATYAY</sequence>
<dbReference type="InterPro" id="IPR011761">
    <property type="entry name" value="ATP-grasp"/>
</dbReference>
<proteinExistence type="predicted"/>
<evidence type="ECO:0000256" key="2">
    <source>
        <dbReference type="ARBA" id="ARBA00022741"/>
    </source>
</evidence>
<organism evidence="6 7">
    <name type="scientific">Kitasatospora atroaurantiaca</name>
    <dbReference type="NCBI Taxonomy" id="285545"/>
    <lineage>
        <taxon>Bacteria</taxon>
        <taxon>Bacillati</taxon>
        <taxon>Actinomycetota</taxon>
        <taxon>Actinomycetes</taxon>
        <taxon>Kitasatosporales</taxon>
        <taxon>Streptomycetaceae</taxon>
        <taxon>Kitasatospora</taxon>
    </lineage>
</organism>
<reference evidence="6 7" key="1">
    <citation type="submission" date="2019-06" db="EMBL/GenBank/DDBJ databases">
        <title>Sequencing the genomes of 1000 actinobacteria strains.</title>
        <authorList>
            <person name="Klenk H.-P."/>
        </authorList>
    </citation>
    <scope>NUCLEOTIDE SEQUENCE [LARGE SCALE GENOMIC DNA]</scope>
    <source>
        <strain evidence="6 7">DSM 41649</strain>
    </source>
</reference>
<evidence type="ECO:0000313" key="6">
    <source>
        <dbReference type="EMBL" id="TWE18066.1"/>
    </source>
</evidence>
<dbReference type="GO" id="GO:0005524">
    <property type="term" value="F:ATP binding"/>
    <property type="evidence" value="ECO:0007669"/>
    <property type="project" value="UniProtKB-UniRule"/>
</dbReference>
<keyword evidence="2 4" id="KW-0547">Nucleotide-binding</keyword>
<gene>
    <name evidence="6" type="ORF">FB465_3113</name>
</gene>
<evidence type="ECO:0000256" key="1">
    <source>
        <dbReference type="ARBA" id="ARBA00022598"/>
    </source>
</evidence>
<dbReference type="Gene3D" id="3.30.470.20">
    <property type="entry name" value="ATP-grasp fold, B domain"/>
    <property type="match status" value="1"/>
</dbReference>
<protein>
    <submittedName>
        <fullName evidence="6">Biotin carboxylase</fullName>
    </submittedName>
</protein>
<dbReference type="AlphaFoldDB" id="A0A561ER24"/>
<keyword evidence="3 4" id="KW-0067">ATP-binding</keyword>
<dbReference type="GO" id="GO:0016874">
    <property type="term" value="F:ligase activity"/>
    <property type="evidence" value="ECO:0007669"/>
    <property type="project" value="UniProtKB-KW"/>
</dbReference>
<dbReference type="InterPro" id="IPR052032">
    <property type="entry name" value="ATP-dep_AA_Ligase"/>
</dbReference>
<keyword evidence="7" id="KW-1185">Reference proteome</keyword>
<evidence type="ECO:0000313" key="7">
    <source>
        <dbReference type="Proteomes" id="UP000318416"/>
    </source>
</evidence>
<dbReference type="Pfam" id="PF13535">
    <property type="entry name" value="ATP-grasp_4"/>
    <property type="match status" value="1"/>
</dbReference>
<dbReference type="PROSITE" id="PS50975">
    <property type="entry name" value="ATP_GRASP"/>
    <property type="match status" value="1"/>
</dbReference>
<dbReference type="RefSeq" id="WP_170290593.1">
    <property type="nucleotide sequence ID" value="NZ_BAAABR010000029.1"/>
</dbReference>
<name>A0A561ER24_9ACTN</name>